<dbReference type="InterPro" id="IPR013126">
    <property type="entry name" value="Hsp_70_fam"/>
</dbReference>
<dbReference type="EMBL" id="LSRX01000022">
    <property type="protein sequence ID" value="OLQ13836.1"/>
    <property type="molecule type" value="Genomic_DNA"/>
</dbReference>
<dbReference type="PROSITE" id="PS00329">
    <property type="entry name" value="HSP70_2"/>
    <property type="match status" value="1"/>
</dbReference>
<dbReference type="Gene3D" id="3.30.420.40">
    <property type="match status" value="2"/>
</dbReference>
<evidence type="ECO:0000256" key="2">
    <source>
        <dbReference type="ARBA" id="ARBA00022840"/>
    </source>
</evidence>
<dbReference type="NCBIfam" id="NF001413">
    <property type="entry name" value="PRK00290.1"/>
    <property type="match status" value="1"/>
</dbReference>
<dbReference type="AlphaFoldDB" id="A0A1Q9F2C1"/>
<keyword evidence="4" id="KW-1185">Reference proteome</keyword>
<dbReference type="PRINTS" id="PR00301">
    <property type="entry name" value="HEATSHOCK70"/>
</dbReference>
<dbReference type="OMA" id="REPHKGI"/>
<name>A0A1Q9F2C1_SYMMI</name>
<dbReference type="FunFam" id="3.30.420.40:FF:000004">
    <property type="entry name" value="Molecular chaperone DnaK"/>
    <property type="match status" value="1"/>
</dbReference>
<dbReference type="GO" id="GO:0005524">
    <property type="term" value="F:ATP binding"/>
    <property type="evidence" value="ECO:0007669"/>
    <property type="project" value="UniProtKB-KW"/>
</dbReference>
<keyword evidence="2" id="KW-0067">ATP-binding</keyword>
<dbReference type="PANTHER" id="PTHR19375">
    <property type="entry name" value="HEAT SHOCK PROTEIN 70KDA"/>
    <property type="match status" value="1"/>
</dbReference>
<dbReference type="GO" id="GO:0140662">
    <property type="term" value="F:ATP-dependent protein folding chaperone"/>
    <property type="evidence" value="ECO:0007669"/>
    <property type="project" value="InterPro"/>
</dbReference>
<dbReference type="OrthoDB" id="2401965at2759"/>
<dbReference type="SUPFAM" id="SSF100920">
    <property type="entry name" value="Heat shock protein 70kD (HSP70), peptide-binding domain"/>
    <property type="match status" value="1"/>
</dbReference>
<proteinExistence type="predicted"/>
<dbReference type="Proteomes" id="UP000186817">
    <property type="component" value="Unassembled WGS sequence"/>
</dbReference>
<sequence length="808" mass="87539">MLALVNVLIEQRAAQDMKTGEKRFSAPTSTQEALRAYGRAPRGQCECKIFLRTKSEPLERRLQVDSTSGLAVQNPKKGLKRFRRVTSNRPPAGNRDMALASPCPTGALATGSRCPAPRVPEVQQGAALCWEKMAPPVLLGALPVLAAGTVRLRRLRASRRPWGAATALRAAAVNVEEGEKVVGIDLGTTNSAVAALEAGKATVIPSADGARTIPSVIAYTKTGETLVGQKAKRQAAVNPANTFYSVKRFIGRLRKEVRDEVSEVSYQVVSEEEAEGVLGVRLECPHLEKQLAPEEISAQVLRTLAGDASKYLQADVKKAVITVPAYFNDSQRQATKDAGAIAGLEVLRIVNEPTAASLAYGLEKRDNETILVFDLGGGTFDVSVLVVGGGVCEVLATSGDTKLGGDNFDKCIVDWLAHRFASRTLIDLREEPQSLQRLTEAAEKAKIELSGVLSTTISLPFITMDEEGSPLHLEEELTRAEFEGLCAKLLERLRDPVEKALKDADLSYKDLDEVVLVGGSTRIGAVQELVRSLVGGKELNQSVNPDEVVAMGAAVQAGVLAGEVKDLVLLDVVPLSLSVATHDGLSSVFLPRNTRVPAKKTKVFSTAEDNQARVTVEVVQGEFRKAYDNKQLGVFLLDGIPPSPAGIPQIEVTFDVDSNGILSVGAYDRSTRKETKVTITGASTLAPEDVQEKVAEAQKKAAEEAYYEQVVMVKNDAESAAYAVERLLRDQRRKLKPAKVEVLESKLILARDLLDKEPPDTNLLKQVTEDLRDEVRNILKRKVEEEYDVEQGFVSGDDPSKERKRASL</sequence>
<evidence type="ECO:0000256" key="1">
    <source>
        <dbReference type="ARBA" id="ARBA00022741"/>
    </source>
</evidence>
<dbReference type="InterPro" id="IPR029047">
    <property type="entry name" value="HSP70_peptide-bd_sf"/>
</dbReference>
<dbReference type="Gene3D" id="3.90.640.10">
    <property type="entry name" value="Actin, Chain A, domain 4"/>
    <property type="match status" value="1"/>
</dbReference>
<dbReference type="InterPro" id="IPR043129">
    <property type="entry name" value="ATPase_NBD"/>
</dbReference>
<gene>
    <name evidence="3" type="primary">dnaK2</name>
    <name evidence="3" type="ORF">AK812_SmicGene2017</name>
</gene>
<evidence type="ECO:0000313" key="3">
    <source>
        <dbReference type="EMBL" id="OLQ13836.1"/>
    </source>
</evidence>
<dbReference type="PROSITE" id="PS00297">
    <property type="entry name" value="HSP70_1"/>
    <property type="match status" value="1"/>
</dbReference>
<reference evidence="3 4" key="1">
    <citation type="submission" date="2016-02" db="EMBL/GenBank/DDBJ databases">
        <title>Genome analysis of coral dinoflagellate symbionts highlights evolutionary adaptations to a symbiotic lifestyle.</title>
        <authorList>
            <person name="Aranda M."/>
            <person name="Li Y."/>
            <person name="Liew Y.J."/>
            <person name="Baumgarten S."/>
            <person name="Simakov O."/>
            <person name="Wilson M."/>
            <person name="Piel J."/>
            <person name="Ashoor H."/>
            <person name="Bougouffa S."/>
            <person name="Bajic V.B."/>
            <person name="Ryu T."/>
            <person name="Ravasi T."/>
            <person name="Bayer T."/>
            <person name="Micklem G."/>
            <person name="Kim H."/>
            <person name="Bhak J."/>
            <person name="Lajeunesse T.C."/>
            <person name="Voolstra C.R."/>
        </authorList>
    </citation>
    <scope>NUCLEOTIDE SEQUENCE [LARGE SCALE GENOMIC DNA]</scope>
    <source>
        <strain evidence="3 4">CCMP2467</strain>
    </source>
</reference>
<dbReference type="SUPFAM" id="SSF53067">
    <property type="entry name" value="Actin-like ATPase domain"/>
    <property type="match status" value="2"/>
</dbReference>
<dbReference type="InterPro" id="IPR018181">
    <property type="entry name" value="Heat_shock_70_CS"/>
</dbReference>
<protein>
    <submittedName>
        <fullName evidence="3">Chaperone protein dnaK2</fullName>
    </submittedName>
</protein>
<dbReference type="CDD" id="cd10234">
    <property type="entry name" value="ASKHA_NBD_HSP70_DnaK-like"/>
    <property type="match status" value="1"/>
</dbReference>
<dbReference type="FunFam" id="3.90.640.10:FF:000003">
    <property type="entry name" value="Molecular chaperone DnaK"/>
    <property type="match status" value="1"/>
</dbReference>
<keyword evidence="1" id="KW-0547">Nucleotide-binding</keyword>
<dbReference type="Gene3D" id="2.60.34.10">
    <property type="entry name" value="Substrate Binding Domain Of DNAk, Chain A, domain 1"/>
    <property type="match status" value="1"/>
</dbReference>
<accession>A0A1Q9F2C1</accession>
<organism evidence="3 4">
    <name type="scientific">Symbiodinium microadriaticum</name>
    <name type="common">Dinoflagellate</name>
    <name type="synonym">Zooxanthella microadriatica</name>
    <dbReference type="NCBI Taxonomy" id="2951"/>
    <lineage>
        <taxon>Eukaryota</taxon>
        <taxon>Sar</taxon>
        <taxon>Alveolata</taxon>
        <taxon>Dinophyceae</taxon>
        <taxon>Suessiales</taxon>
        <taxon>Symbiodiniaceae</taxon>
        <taxon>Symbiodinium</taxon>
    </lineage>
</organism>
<comment type="caution">
    <text evidence="3">The sequence shown here is derived from an EMBL/GenBank/DDBJ whole genome shotgun (WGS) entry which is preliminary data.</text>
</comment>
<dbReference type="Pfam" id="PF00012">
    <property type="entry name" value="HSP70"/>
    <property type="match status" value="1"/>
</dbReference>
<evidence type="ECO:0000313" key="4">
    <source>
        <dbReference type="Proteomes" id="UP000186817"/>
    </source>
</evidence>